<sequence>MKFLRAKWLDVNYDHYIDTDNRQIYMIGISRGLVEIDDDLLLAFDFGDKTVVFKIYEIPNLLHIFFDQGNAQFVINQMYYKDSDILEINFVNFIPLIVNFKKTEVEGIEMGMDHVGKLVCLHLCNFKKNEFMLKSLSEEERDERLNRSIEIMKDREKSRA</sequence>
<dbReference type="Proteomes" id="UP000789570">
    <property type="component" value="Unassembled WGS sequence"/>
</dbReference>
<reference evidence="1" key="1">
    <citation type="submission" date="2021-06" db="EMBL/GenBank/DDBJ databases">
        <authorList>
            <person name="Kallberg Y."/>
            <person name="Tangrot J."/>
            <person name="Rosling A."/>
        </authorList>
    </citation>
    <scope>NUCLEOTIDE SEQUENCE</scope>
    <source>
        <strain evidence="1">UK204</strain>
    </source>
</reference>
<dbReference type="EMBL" id="CAJVPQ010000341">
    <property type="protein sequence ID" value="CAG8472775.1"/>
    <property type="molecule type" value="Genomic_DNA"/>
</dbReference>
<name>A0A9N8W5F7_9GLOM</name>
<gene>
    <name evidence="1" type="ORF">FCALED_LOCUS2307</name>
</gene>
<comment type="caution">
    <text evidence="1">The sequence shown here is derived from an EMBL/GenBank/DDBJ whole genome shotgun (WGS) entry which is preliminary data.</text>
</comment>
<evidence type="ECO:0000313" key="1">
    <source>
        <dbReference type="EMBL" id="CAG8472775.1"/>
    </source>
</evidence>
<dbReference type="AlphaFoldDB" id="A0A9N8W5F7"/>
<protein>
    <submittedName>
        <fullName evidence="1">5713_t:CDS:1</fullName>
    </submittedName>
</protein>
<proteinExistence type="predicted"/>
<organism evidence="1 2">
    <name type="scientific">Funneliformis caledonium</name>
    <dbReference type="NCBI Taxonomy" id="1117310"/>
    <lineage>
        <taxon>Eukaryota</taxon>
        <taxon>Fungi</taxon>
        <taxon>Fungi incertae sedis</taxon>
        <taxon>Mucoromycota</taxon>
        <taxon>Glomeromycotina</taxon>
        <taxon>Glomeromycetes</taxon>
        <taxon>Glomerales</taxon>
        <taxon>Glomeraceae</taxon>
        <taxon>Funneliformis</taxon>
    </lineage>
</organism>
<keyword evidence="2" id="KW-1185">Reference proteome</keyword>
<dbReference type="OrthoDB" id="532890at2759"/>
<accession>A0A9N8W5F7</accession>
<evidence type="ECO:0000313" key="2">
    <source>
        <dbReference type="Proteomes" id="UP000789570"/>
    </source>
</evidence>